<feature type="compositionally biased region" description="Basic residues" evidence="1">
    <location>
        <begin position="733"/>
        <end position="743"/>
    </location>
</feature>
<dbReference type="AlphaFoldDB" id="A0A6G1IBE1"/>
<evidence type="ECO:0000256" key="1">
    <source>
        <dbReference type="SAM" id="MobiDB-lite"/>
    </source>
</evidence>
<keyword evidence="3" id="KW-1185">Reference proteome</keyword>
<name>A0A6G1IBE1_9PEZI</name>
<reference evidence="2" key="1">
    <citation type="journal article" date="2020" name="Stud. Mycol.">
        <title>101 Dothideomycetes genomes: a test case for predicting lifestyles and emergence of pathogens.</title>
        <authorList>
            <person name="Haridas S."/>
            <person name="Albert R."/>
            <person name="Binder M."/>
            <person name="Bloem J."/>
            <person name="Labutti K."/>
            <person name="Salamov A."/>
            <person name="Andreopoulos B."/>
            <person name="Baker S."/>
            <person name="Barry K."/>
            <person name="Bills G."/>
            <person name="Bluhm B."/>
            <person name="Cannon C."/>
            <person name="Castanera R."/>
            <person name="Culley D."/>
            <person name="Daum C."/>
            <person name="Ezra D."/>
            <person name="Gonzalez J."/>
            <person name="Henrissat B."/>
            <person name="Kuo A."/>
            <person name="Liang C."/>
            <person name="Lipzen A."/>
            <person name="Lutzoni F."/>
            <person name="Magnuson J."/>
            <person name="Mondo S."/>
            <person name="Nolan M."/>
            <person name="Ohm R."/>
            <person name="Pangilinan J."/>
            <person name="Park H.-J."/>
            <person name="Ramirez L."/>
            <person name="Alfaro M."/>
            <person name="Sun H."/>
            <person name="Tritt A."/>
            <person name="Yoshinaga Y."/>
            <person name="Zwiers L.-H."/>
            <person name="Turgeon B."/>
            <person name="Goodwin S."/>
            <person name="Spatafora J."/>
            <person name="Crous P."/>
            <person name="Grigoriev I."/>
        </authorList>
    </citation>
    <scope>NUCLEOTIDE SEQUENCE</scope>
    <source>
        <strain evidence="2">CBS 262.69</strain>
    </source>
</reference>
<protein>
    <submittedName>
        <fullName evidence="2">Uncharacterized protein</fullName>
    </submittedName>
</protein>
<organism evidence="2 3">
    <name type="scientific">Trichodelitschia bisporula</name>
    <dbReference type="NCBI Taxonomy" id="703511"/>
    <lineage>
        <taxon>Eukaryota</taxon>
        <taxon>Fungi</taxon>
        <taxon>Dikarya</taxon>
        <taxon>Ascomycota</taxon>
        <taxon>Pezizomycotina</taxon>
        <taxon>Dothideomycetes</taxon>
        <taxon>Dothideomycetes incertae sedis</taxon>
        <taxon>Phaeotrichales</taxon>
        <taxon>Phaeotrichaceae</taxon>
        <taxon>Trichodelitschia</taxon>
    </lineage>
</organism>
<feature type="compositionally biased region" description="Gly residues" evidence="1">
    <location>
        <begin position="431"/>
        <end position="443"/>
    </location>
</feature>
<dbReference type="EMBL" id="ML996687">
    <property type="protein sequence ID" value="KAF2405610.1"/>
    <property type="molecule type" value="Genomic_DNA"/>
</dbReference>
<feature type="region of interest" description="Disordered" evidence="1">
    <location>
        <begin position="688"/>
        <end position="745"/>
    </location>
</feature>
<sequence length="764" mass="81879">MKVTPNTVRHPAMDPLIADVLGVASRSASLSSRLYQFCAAISSGGGDITAVAEAIVQMAPVLRQVASVFSAEAGKLATGEARNALGNLLTLIERTYAELELLVPVRLFDNGTNGDAIREQLHWNAVSKATGLYIKGLLDAERLTLTVLEHTIHTAKITTWSRNAGTSQSLSAVTSERLSLRALLTGQQLALFHARKLHRTIEQTASTTAIPAKHRNPPVQNPVIPEQLSLFVAPALEASQSTPLDAEYLHYVHAAIPSYAEDLLARWAGQAPDTTSRLAIEPSSPPAPTLTLTIDPGPPLFPPPPAFAPQASLSPVFVPAELIHLSRRTSRPQSNTSSRRSPPESPSPPRRPSHQASVESDVDSEAERPAPASTGSAIPSPEAAARPAQHPPLQRYQTAPVGPGPEAVKLSPQQGRYIPQPTSPNEDGFLSGIGSGFGFGSPPGGYSTPPGGYGAPPLARHESMSGSLPRGDGIPTPTSPSERRLSAGPKGGRVLPLTGRQESVNSPTARSVPASPMAASPMGGPVRDPRRSDSNVSGLSVGHGQSYPGYGQPAQLSSSPREARPGPVMSGNPWEGSRPGPAIKYRIVHGGTVWDFVSGRLVYTNAGPGEMPSHAVMDSRSTVTELSAEFASSRALDRFDYKFDKVRKEVNVGGRTQLVHFYVVRERGLEWSEVRAVWTERQKEVARERERVEREGRRERERRDRSRGRRDDDSDDGDESEWDMEAEREARRRSGSGTKRRKSAVVSALVAGGVASLLRGLDGT</sequence>
<evidence type="ECO:0000313" key="3">
    <source>
        <dbReference type="Proteomes" id="UP000799640"/>
    </source>
</evidence>
<dbReference type="Proteomes" id="UP000799640">
    <property type="component" value="Unassembled WGS sequence"/>
</dbReference>
<evidence type="ECO:0000313" key="2">
    <source>
        <dbReference type="EMBL" id="KAF2405610.1"/>
    </source>
</evidence>
<gene>
    <name evidence="2" type="ORF">EJ06DRAFT_578749</name>
</gene>
<proteinExistence type="predicted"/>
<feature type="region of interest" description="Disordered" evidence="1">
    <location>
        <begin position="326"/>
        <end position="579"/>
    </location>
</feature>
<feature type="compositionally biased region" description="Polar residues" evidence="1">
    <location>
        <begin position="500"/>
        <end position="509"/>
    </location>
</feature>
<feature type="compositionally biased region" description="Basic and acidic residues" evidence="1">
    <location>
        <begin position="688"/>
        <end position="712"/>
    </location>
</feature>
<feature type="compositionally biased region" description="Pro residues" evidence="1">
    <location>
        <begin position="296"/>
        <end position="307"/>
    </location>
</feature>
<accession>A0A6G1IBE1</accession>
<feature type="compositionally biased region" description="Acidic residues" evidence="1">
    <location>
        <begin position="713"/>
        <end position="724"/>
    </location>
</feature>
<feature type="region of interest" description="Disordered" evidence="1">
    <location>
        <begin position="275"/>
        <end position="307"/>
    </location>
</feature>